<dbReference type="EMBL" id="JWZT01001003">
    <property type="protein sequence ID" value="KII73094.1"/>
    <property type="molecule type" value="Genomic_DNA"/>
</dbReference>
<organism evidence="1 2">
    <name type="scientific">Thelohanellus kitauei</name>
    <name type="common">Myxosporean</name>
    <dbReference type="NCBI Taxonomy" id="669202"/>
    <lineage>
        <taxon>Eukaryota</taxon>
        <taxon>Metazoa</taxon>
        <taxon>Cnidaria</taxon>
        <taxon>Myxozoa</taxon>
        <taxon>Myxosporea</taxon>
        <taxon>Bivalvulida</taxon>
        <taxon>Platysporina</taxon>
        <taxon>Myxobolidae</taxon>
        <taxon>Thelohanellus</taxon>
    </lineage>
</organism>
<comment type="caution">
    <text evidence="1">The sequence shown here is derived from an EMBL/GenBank/DDBJ whole genome shotgun (WGS) entry which is preliminary data.</text>
</comment>
<gene>
    <name evidence="1" type="ORF">RF11_09334</name>
</gene>
<name>A0A0C2J5L6_THEKT</name>
<proteinExistence type="predicted"/>
<protein>
    <submittedName>
        <fullName evidence="1">Uncharacterized protein</fullName>
    </submittedName>
</protein>
<evidence type="ECO:0000313" key="1">
    <source>
        <dbReference type="EMBL" id="KII73094.1"/>
    </source>
</evidence>
<reference evidence="1 2" key="1">
    <citation type="journal article" date="2014" name="Genome Biol. Evol.">
        <title>The genome of the myxosporean Thelohanellus kitauei shows adaptations to nutrient acquisition within its fish host.</title>
        <authorList>
            <person name="Yang Y."/>
            <person name="Xiong J."/>
            <person name="Zhou Z."/>
            <person name="Huo F."/>
            <person name="Miao W."/>
            <person name="Ran C."/>
            <person name="Liu Y."/>
            <person name="Zhang J."/>
            <person name="Feng J."/>
            <person name="Wang M."/>
            <person name="Wang M."/>
            <person name="Wang L."/>
            <person name="Yao B."/>
        </authorList>
    </citation>
    <scope>NUCLEOTIDE SEQUENCE [LARGE SCALE GENOMIC DNA]</scope>
    <source>
        <strain evidence="1">Wuqing</strain>
    </source>
</reference>
<dbReference type="Proteomes" id="UP000031668">
    <property type="component" value="Unassembled WGS sequence"/>
</dbReference>
<dbReference type="AlphaFoldDB" id="A0A0C2J5L6"/>
<evidence type="ECO:0000313" key="2">
    <source>
        <dbReference type="Proteomes" id="UP000031668"/>
    </source>
</evidence>
<accession>A0A0C2J5L6</accession>
<sequence>MNVFGIADFKGISAASNKIELYEFLRERMRNLSKTLKIIVADNIRFKHSTDVHEVVGSRASNLYSTILATTKSNRAAILQVEEWFKVRHEYYSMKYSVINHLFSLYSDLGNPVCWVDAGIYTLYLKSTTDMVSF</sequence>
<keyword evidence="2" id="KW-1185">Reference proteome</keyword>